<feature type="domain" description="Methyltransferase type 11" evidence="1">
    <location>
        <begin position="45"/>
        <end position="140"/>
    </location>
</feature>
<keyword evidence="2" id="KW-0808">Transferase</keyword>
<dbReference type="InterPro" id="IPR029063">
    <property type="entry name" value="SAM-dependent_MTases_sf"/>
</dbReference>
<keyword evidence="2" id="KW-0830">Ubiquinone</keyword>
<protein>
    <submittedName>
        <fullName evidence="2">3-demethylubiquinone-9 3-methyltransferase</fullName>
    </submittedName>
</protein>
<dbReference type="SUPFAM" id="SSF53335">
    <property type="entry name" value="S-adenosyl-L-methionine-dependent methyltransferases"/>
    <property type="match status" value="1"/>
</dbReference>
<dbReference type="AlphaFoldDB" id="A0A0G0U1R0"/>
<sequence>MSGSDGFNYDLNEARLHGNIFERIFHNRRLNFWLEVVDYSGKRVLDIGCNSGIILIPLKERGVDVVGIDISKTDIDKAKENLRQRKLPQGCVQVGDAKKLPFKSNSFDIVLLSDILEHVSDPEIVAQESIRVAKKRGLVLATVPNELHPVVRFSWVRKLLTGRHNVDEHLDIPFSKQKLTKLFLQTTAVKLQFIGFGSEILGIFKKR</sequence>
<evidence type="ECO:0000313" key="2">
    <source>
        <dbReference type="EMBL" id="KKR83049.1"/>
    </source>
</evidence>
<organism evidence="2 3">
    <name type="scientific">Candidatus Daviesbacteria bacterium GW2011_GWA2_40_9</name>
    <dbReference type="NCBI Taxonomy" id="1618424"/>
    <lineage>
        <taxon>Bacteria</taxon>
        <taxon>Candidatus Daviesiibacteriota</taxon>
    </lineage>
</organism>
<proteinExistence type="predicted"/>
<dbReference type="CDD" id="cd02440">
    <property type="entry name" value="AdoMet_MTases"/>
    <property type="match status" value="1"/>
</dbReference>
<name>A0A0G0U1R0_9BACT</name>
<dbReference type="EMBL" id="LCAB01000008">
    <property type="protein sequence ID" value="KKR83049.1"/>
    <property type="molecule type" value="Genomic_DNA"/>
</dbReference>
<keyword evidence="2" id="KW-0489">Methyltransferase</keyword>
<reference evidence="2 3" key="1">
    <citation type="journal article" date="2015" name="Nature">
        <title>rRNA introns, odd ribosomes, and small enigmatic genomes across a large radiation of phyla.</title>
        <authorList>
            <person name="Brown C.T."/>
            <person name="Hug L.A."/>
            <person name="Thomas B.C."/>
            <person name="Sharon I."/>
            <person name="Castelle C.J."/>
            <person name="Singh A."/>
            <person name="Wilkins M.J."/>
            <person name="Williams K.H."/>
            <person name="Banfield J.F."/>
        </authorList>
    </citation>
    <scope>NUCLEOTIDE SEQUENCE [LARGE SCALE GENOMIC DNA]</scope>
</reference>
<dbReference type="Pfam" id="PF08241">
    <property type="entry name" value="Methyltransf_11"/>
    <property type="match status" value="1"/>
</dbReference>
<evidence type="ECO:0000313" key="3">
    <source>
        <dbReference type="Proteomes" id="UP000034601"/>
    </source>
</evidence>
<dbReference type="GO" id="GO:0032259">
    <property type="term" value="P:methylation"/>
    <property type="evidence" value="ECO:0007669"/>
    <property type="project" value="UniProtKB-KW"/>
</dbReference>
<dbReference type="PANTHER" id="PTHR43591">
    <property type="entry name" value="METHYLTRANSFERASE"/>
    <property type="match status" value="1"/>
</dbReference>
<dbReference type="InterPro" id="IPR013216">
    <property type="entry name" value="Methyltransf_11"/>
</dbReference>
<dbReference type="Gene3D" id="3.40.50.150">
    <property type="entry name" value="Vaccinia Virus protein VP39"/>
    <property type="match status" value="1"/>
</dbReference>
<dbReference type="GO" id="GO:0008757">
    <property type="term" value="F:S-adenosylmethionine-dependent methyltransferase activity"/>
    <property type="evidence" value="ECO:0007669"/>
    <property type="project" value="InterPro"/>
</dbReference>
<gene>
    <name evidence="2" type="ORF">UU29_C0008G0158</name>
</gene>
<dbReference type="Proteomes" id="UP000034601">
    <property type="component" value="Unassembled WGS sequence"/>
</dbReference>
<comment type="caution">
    <text evidence="2">The sequence shown here is derived from an EMBL/GenBank/DDBJ whole genome shotgun (WGS) entry which is preliminary data.</text>
</comment>
<evidence type="ECO:0000259" key="1">
    <source>
        <dbReference type="Pfam" id="PF08241"/>
    </source>
</evidence>
<dbReference type="PANTHER" id="PTHR43591:SF110">
    <property type="entry name" value="RHODANESE DOMAIN-CONTAINING PROTEIN"/>
    <property type="match status" value="1"/>
</dbReference>
<accession>A0A0G0U1R0</accession>